<keyword evidence="1" id="KW-0472">Membrane</keyword>
<proteinExistence type="predicted"/>
<comment type="caution">
    <text evidence="2">The sequence shown here is derived from an EMBL/GenBank/DDBJ whole genome shotgun (WGS) entry which is preliminary data.</text>
</comment>
<organism evidence="2">
    <name type="scientific">bioreactor metagenome</name>
    <dbReference type="NCBI Taxonomy" id="1076179"/>
    <lineage>
        <taxon>unclassified sequences</taxon>
        <taxon>metagenomes</taxon>
        <taxon>ecological metagenomes</taxon>
    </lineage>
</organism>
<keyword evidence="1" id="KW-0812">Transmembrane</keyword>
<feature type="transmembrane region" description="Helical" evidence="1">
    <location>
        <begin position="38"/>
        <end position="57"/>
    </location>
</feature>
<sequence>MNRKAKYSMSSIAILGVLVGRLLNRVLTHYFGNNASNLIVAICLAVVFGAILLSIVMKQYATGIGMFVISIPLLIEGIGLYLNNMDLVGLGILLIFIVCPIMMIVIKRLRKNS</sequence>
<reference evidence="2" key="1">
    <citation type="submission" date="2019-08" db="EMBL/GenBank/DDBJ databases">
        <authorList>
            <person name="Kucharzyk K."/>
            <person name="Murdoch R.W."/>
            <person name="Higgins S."/>
            <person name="Loffler F."/>
        </authorList>
    </citation>
    <scope>NUCLEOTIDE SEQUENCE</scope>
</reference>
<protein>
    <submittedName>
        <fullName evidence="2">Uncharacterized protein</fullName>
    </submittedName>
</protein>
<name>A0A645HQH7_9ZZZZ</name>
<evidence type="ECO:0000313" key="2">
    <source>
        <dbReference type="EMBL" id="MPN41315.1"/>
    </source>
</evidence>
<dbReference type="AlphaFoldDB" id="A0A645HQH7"/>
<keyword evidence="1" id="KW-1133">Transmembrane helix</keyword>
<evidence type="ECO:0000256" key="1">
    <source>
        <dbReference type="SAM" id="Phobius"/>
    </source>
</evidence>
<gene>
    <name evidence="2" type="ORF">SDC9_188858</name>
</gene>
<dbReference type="EMBL" id="VSSQ01098282">
    <property type="protein sequence ID" value="MPN41315.1"/>
    <property type="molecule type" value="Genomic_DNA"/>
</dbReference>
<feature type="transmembrane region" description="Helical" evidence="1">
    <location>
        <begin position="88"/>
        <end position="106"/>
    </location>
</feature>
<accession>A0A645HQH7</accession>
<feature type="transmembrane region" description="Helical" evidence="1">
    <location>
        <begin position="64"/>
        <end position="82"/>
    </location>
</feature>